<dbReference type="Pfam" id="PF01547">
    <property type="entry name" value="SBP_bac_1"/>
    <property type="match status" value="1"/>
</dbReference>
<proteinExistence type="predicted"/>
<evidence type="ECO:0000256" key="1">
    <source>
        <dbReference type="ARBA" id="ARBA00022475"/>
    </source>
</evidence>
<dbReference type="InterPro" id="IPR050490">
    <property type="entry name" value="Bact_solute-bd_prot1"/>
</dbReference>
<dbReference type="PANTHER" id="PTHR43649:SF33">
    <property type="entry name" value="POLYGALACTURONAN_RHAMNOGALACTURONAN-BINDING PROTEIN YTCQ"/>
    <property type="match status" value="1"/>
</dbReference>
<dbReference type="STRING" id="235985.SAMN05414137_106313"/>
<dbReference type="InterPro" id="IPR006059">
    <property type="entry name" value="SBP"/>
</dbReference>
<feature type="chain" id="PRO_5039165353" evidence="6">
    <location>
        <begin position="27"/>
        <end position="450"/>
    </location>
</feature>
<accession>A0A1H7NC72</accession>
<dbReference type="PROSITE" id="PS51257">
    <property type="entry name" value="PROKAR_LIPOPROTEIN"/>
    <property type="match status" value="1"/>
</dbReference>
<keyword evidence="3" id="KW-0472">Membrane</keyword>
<dbReference type="OrthoDB" id="2515046at2"/>
<gene>
    <name evidence="7" type="ORF">SAMN05414137_106313</name>
</gene>
<keyword evidence="7" id="KW-0762">Sugar transport</keyword>
<evidence type="ECO:0000256" key="5">
    <source>
        <dbReference type="ARBA" id="ARBA00023288"/>
    </source>
</evidence>
<evidence type="ECO:0000313" key="8">
    <source>
        <dbReference type="Proteomes" id="UP000183015"/>
    </source>
</evidence>
<keyword evidence="1" id="KW-1003">Cell membrane</keyword>
<reference evidence="8" key="1">
    <citation type="submission" date="2016-10" db="EMBL/GenBank/DDBJ databases">
        <authorList>
            <person name="Varghese N."/>
        </authorList>
    </citation>
    <scope>NUCLEOTIDE SEQUENCE [LARGE SCALE GENOMIC DNA]</scope>
    <source>
        <strain evidence="8">DSM 45096 / BCRC 16803 / CGMCC 4.1857 / CIP 109030 / JCM 12277 / KCTC 19219 / NBRC 100920 / 33214</strain>
    </source>
</reference>
<keyword evidence="8" id="KW-1185">Reference proteome</keyword>
<dbReference type="AlphaFoldDB" id="A0A1H7NC72"/>
<dbReference type="Proteomes" id="UP000183015">
    <property type="component" value="Unassembled WGS sequence"/>
</dbReference>
<keyword evidence="4" id="KW-0564">Palmitate</keyword>
<evidence type="ECO:0000256" key="3">
    <source>
        <dbReference type="ARBA" id="ARBA00023136"/>
    </source>
</evidence>
<dbReference type="SUPFAM" id="SSF53850">
    <property type="entry name" value="Periplasmic binding protein-like II"/>
    <property type="match status" value="1"/>
</dbReference>
<evidence type="ECO:0000313" key="7">
    <source>
        <dbReference type="EMBL" id="SEL21103.1"/>
    </source>
</evidence>
<dbReference type="PANTHER" id="PTHR43649">
    <property type="entry name" value="ARABINOSE-BINDING PROTEIN-RELATED"/>
    <property type="match status" value="1"/>
</dbReference>
<dbReference type="EMBL" id="FOAZ01000006">
    <property type="protein sequence ID" value="SEL21103.1"/>
    <property type="molecule type" value="Genomic_DNA"/>
</dbReference>
<evidence type="ECO:0000256" key="4">
    <source>
        <dbReference type="ARBA" id="ARBA00023139"/>
    </source>
</evidence>
<keyword evidence="7" id="KW-0813">Transport</keyword>
<protein>
    <submittedName>
        <fullName evidence="7">Multiple sugar transport system substrate-binding protein</fullName>
    </submittedName>
</protein>
<feature type="signal peptide" evidence="6">
    <location>
        <begin position="1"/>
        <end position="26"/>
    </location>
</feature>
<evidence type="ECO:0000256" key="2">
    <source>
        <dbReference type="ARBA" id="ARBA00022729"/>
    </source>
</evidence>
<keyword evidence="2 6" id="KW-0732">Signal</keyword>
<name>A0A1H7NC72_STRJI</name>
<dbReference type="Gene3D" id="3.40.190.10">
    <property type="entry name" value="Periplasmic binding protein-like II"/>
    <property type="match status" value="1"/>
</dbReference>
<organism evidence="7 8">
    <name type="scientific">Streptacidiphilus jiangxiensis</name>
    <dbReference type="NCBI Taxonomy" id="235985"/>
    <lineage>
        <taxon>Bacteria</taxon>
        <taxon>Bacillati</taxon>
        <taxon>Actinomycetota</taxon>
        <taxon>Actinomycetes</taxon>
        <taxon>Kitasatosporales</taxon>
        <taxon>Streptomycetaceae</taxon>
        <taxon>Streptacidiphilus</taxon>
    </lineage>
</organism>
<dbReference type="RefSeq" id="WP_042451181.1">
    <property type="nucleotide sequence ID" value="NZ_BBPN01000021.1"/>
</dbReference>
<keyword evidence="5" id="KW-0449">Lipoprotein</keyword>
<dbReference type="eggNOG" id="COG1653">
    <property type="taxonomic scope" value="Bacteria"/>
</dbReference>
<sequence>MPTASPRPARVARTAAALTASAVSLAVLTACGSSGSGPSAAPAAPGKPVSLTFWGWAKGTADVVAAFNASHKDVHVDFQQIPSGNAGGYAKIADAEKAGNAPDLFNVEYAKLPEFVSQGYVQDITKAVPDSVRSQYLPQTMGLTTLGGETWGLPLDAAPQALFYRKDLFGKAGITTAPTTWADFRADAVKLKAAEPSTRIATFFPDDPSTLEALSWQNDAQWFGTQGDTWKVNLKDAGTAKVAAYWQDMISSDLVNVMPSFSQQWTSSLVKGDTAAYLGAAWGGGVLKSTLASAPGQSGQWAVAPIPSWDGQPASGMLGGTTFAVSKASRNTAAALEFAEWATTTTDGIKARIGSGTSSAFPADPSLVPVAKSAFDTTFYGGQDIYGVFVAGAASIKKGWTWGPAMGTTNTSLTDSFGKLSSGGTLAGALDGAQSATVNALTGAGLKVTQ</sequence>
<evidence type="ECO:0000256" key="6">
    <source>
        <dbReference type="SAM" id="SignalP"/>
    </source>
</evidence>